<keyword evidence="1" id="KW-0732">Signal</keyword>
<dbReference type="Gene3D" id="2.70.70.10">
    <property type="entry name" value="Glucose Permease (Domain IIA)"/>
    <property type="match status" value="1"/>
</dbReference>
<dbReference type="PANTHER" id="PTHR33734:SF22">
    <property type="entry name" value="MEMBRANE-BOUND LYTIC MUREIN TRANSGLYCOSYLASE D"/>
    <property type="match status" value="1"/>
</dbReference>
<dbReference type="RefSeq" id="WP_184653005.1">
    <property type="nucleotide sequence ID" value="NZ_JACHFR010000003.1"/>
</dbReference>
<dbReference type="Pfam" id="PF01551">
    <property type="entry name" value="Peptidase_M23"/>
    <property type="match status" value="1"/>
</dbReference>
<feature type="signal peptide" evidence="1">
    <location>
        <begin position="1"/>
        <end position="24"/>
    </location>
</feature>
<dbReference type="InterPro" id="IPR018392">
    <property type="entry name" value="LysM"/>
</dbReference>
<reference evidence="3 4" key="1">
    <citation type="submission" date="2020-08" db="EMBL/GenBank/DDBJ databases">
        <title>Genomic Encyclopedia of Type Strains, Phase IV (KMG-IV): sequencing the most valuable type-strain genomes for metagenomic binning, comparative biology and taxonomic classification.</title>
        <authorList>
            <person name="Goeker M."/>
        </authorList>
    </citation>
    <scope>NUCLEOTIDE SEQUENCE [LARGE SCALE GENOMIC DNA]</scope>
    <source>
        <strain evidence="3 4">DSM 103679</strain>
    </source>
</reference>
<protein>
    <submittedName>
        <fullName evidence="3">LysM repeat protein</fullName>
    </submittedName>
</protein>
<dbReference type="PROSITE" id="PS51782">
    <property type="entry name" value="LYSM"/>
    <property type="match status" value="2"/>
</dbReference>
<evidence type="ECO:0000313" key="4">
    <source>
        <dbReference type="Proteomes" id="UP000578697"/>
    </source>
</evidence>
<accession>A0A840SFR4</accession>
<gene>
    <name evidence="3" type="ORF">HNP77_001962</name>
</gene>
<keyword evidence="4" id="KW-1185">Reference proteome</keyword>
<evidence type="ECO:0000259" key="2">
    <source>
        <dbReference type="PROSITE" id="PS51782"/>
    </source>
</evidence>
<dbReference type="SMART" id="SM00257">
    <property type="entry name" value="LysM"/>
    <property type="match status" value="2"/>
</dbReference>
<dbReference type="Pfam" id="PF01476">
    <property type="entry name" value="LysM"/>
    <property type="match status" value="2"/>
</dbReference>
<dbReference type="GO" id="GO:0008932">
    <property type="term" value="F:lytic endotransglycosylase activity"/>
    <property type="evidence" value="ECO:0007669"/>
    <property type="project" value="TreeGrafter"/>
</dbReference>
<feature type="chain" id="PRO_5032452266" evidence="1">
    <location>
        <begin position="25"/>
        <end position="288"/>
    </location>
</feature>
<dbReference type="Proteomes" id="UP000578697">
    <property type="component" value="Unassembled WGS sequence"/>
</dbReference>
<dbReference type="SUPFAM" id="SSF51261">
    <property type="entry name" value="Duplicated hybrid motif"/>
    <property type="match status" value="1"/>
</dbReference>
<proteinExistence type="predicted"/>
<dbReference type="InterPro" id="IPR011055">
    <property type="entry name" value="Dup_hybrid_motif"/>
</dbReference>
<name>A0A840SFR4_9SPIR</name>
<organism evidence="3 4">
    <name type="scientific">Treponema rectale</name>
    <dbReference type="NCBI Taxonomy" id="744512"/>
    <lineage>
        <taxon>Bacteria</taxon>
        <taxon>Pseudomonadati</taxon>
        <taxon>Spirochaetota</taxon>
        <taxon>Spirochaetia</taxon>
        <taxon>Spirochaetales</taxon>
        <taxon>Treponemataceae</taxon>
        <taxon>Treponema</taxon>
    </lineage>
</organism>
<sequence length="288" mass="30968">MKIGRIYFNHKRLFLVLALTVTVAAVPFFSAFSQSSSVHKVAKGETFYSISKKYGITVDELCSANGITKNDVLKVGQSLKIPSAKTSGQAPAQRNYDIYTVQKGDTLYHIARINGITVDELKKLNSLSDASSLKAGEKLKIPSSAAEVKNTVLPDLTASDPRNYSSKKGDSSLVWPVKNPVVTYMKGKVSGVQLTAVKNESVTAIRAGTVMYVGNYRGYGQVVFIQAKSGHIYSYSGLGSIKVKKGDYVVFGDVLGTAGIDSIKGTPQICLMVFLKSQPVDPAKAPRG</sequence>
<dbReference type="EMBL" id="JACHFR010000003">
    <property type="protein sequence ID" value="MBB5219580.1"/>
    <property type="molecule type" value="Genomic_DNA"/>
</dbReference>
<dbReference type="PANTHER" id="PTHR33734">
    <property type="entry name" value="LYSM DOMAIN-CONTAINING GPI-ANCHORED PROTEIN 2"/>
    <property type="match status" value="1"/>
</dbReference>
<comment type="caution">
    <text evidence="3">The sequence shown here is derived from an EMBL/GenBank/DDBJ whole genome shotgun (WGS) entry which is preliminary data.</text>
</comment>
<dbReference type="InterPro" id="IPR016047">
    <property type="entry name" value="M23ase_b-sheet_dom"/>
</dbReference>
<dbReference type="InterPro" id="IPR036779">
    <property type="entry name" value="LysM_dom_sf"/>
</dbReference>
<feature type="domain" description="LysM" evidence="2">
    <location>
        <begin position="37"/>
        <end position="81"/>
    </location>
</feature>
<dbReference type="Gene3D" id="3.10.350.10">
    <property type="entry name" value="LysM domain"/>
    <property type="match status" value="2"/>
</dbReference>
<dbReference type="CDD" id="cd12797">
    <property type="entry name" value="M23_peptidase"/>
    <property type="match status" value="1"/>
</dbReference>
<evidence type="ECO:0000313" key="3">
    <source>
        <dbReference type="EMBL" id="MBB5219580.1"/>
    </source>
</evidence>
<dbReference type="CDD" id="cd00118">
    <property type="entry name" value="LysM"/>
    <property type="match status" value="2"/>
</dbReference>
<feature type="domain" description="LysM" evidence="2">
    <location>
        <begin position="97"/>
        <end position="141"/>
    </location>
</feature>
<dbReference type="AlphaFoldDB" id="A0A840SFR4"/>
<evidence type="ECO:0000256" key="1">
    <source>
        <dbReference type="SAM" id="SignalP"/>
    </source>
</evidence>